<dbReference type="Proteomes" id="UP000318995">
    <property type="component" value="Unassembled WGS sequence"/>
</dbReference>
<proteinExistence type="predicted"/>
<keyword evidence="2" id="KW-1185">Reference proteome</keyword>
<evidence type="ECO:0000313" key="1">
    <source>
        <dbReference type="EMBL" id="TWT43170.1"/>
    </source>
</evidence>
<gene>
    <name evidence="1" type="ORF">Pla111_21200</name>
</gene>
<name>A0A5C5VXK5_9BACT</name>
<dbReference type="RefSeq" id="WP_146574066.1">
    <property type="nucleotide sequence ID" value="NZ_SJPH01000004.1"/>
</dbReference>
<comment type="caution">
    <text evidence="1">The sequence shown here is derived from an EMBL/GenBank/DDBJ whole genome shotgun (WGS) entry which is preliminary data.</text>
</comment>
<protein>
    <submittedName>
        <fullName evidence="1">Uncharacterized protein</fullName>
    </submittedName>
</protein>
<dbReference type="EMBL" id="SJPH01000004">
    <property type="protein sequence ID" value="TWT43170.1"/>
    <property type="molecule type" value="Genomic_DNA"/>
</dbReference>
<sequence>MRGPCGQIAASTYLPMAGAAIDPSAASIARHARHNKGRDAPPHRGGINAQEQAASLLNRVHHLQGVVKRVKRVKQVKRVKRGED</sequence>
<reference evidence="1 2" key="1">
    <citation type="submission" date="2019-02" db="EMBL/GenBank/DDBJ databases">
        <title>Deep-cultivation of Planctomycetes and their phenomic and genomic characterization uncovers novel biology.</title>
        <authorList>
            <person name="Wiegand S."/>
            <person name="Jogler M."/>
            <person name="Boedeker C."/>
            <person name="Pinto D."/>
            <person name="Vollmers J."/>
            <person name="Rivas-Marin E."/>
            <person name="Kohn T."/>
            <person name="Peeters S.H."/>
            <person name="Heuer A."/>
            <person name="Rast P."/>
            <person name="Oberbeckmann S."/>
            <person name="Bunk B."/>
            <person name="Jeske O."/>
            <person name="Meyerdierks A."/>
            <person name="Storesund J.E."/>
            <person name="Kallscheuer N."/>
            <person name="Luecker S."/>
            <person name="Lage O.M."/>
            <person name="Pohl T."/>
            <person name="Merkel B.J."/>
            <person name="Hornburger P."/>
            <person name="Mueller R.-W."/>
            <person name="Bruemmer F."/>
            <person name="Labrenz M."/>
            <person name="Spormann A.M."/>
            <person name="Op Den Camp H."/>
            <person name="Overmann J."/>
            <person name="Amann R."/>
            <person name="Jetten M.S.M."/>
            <person name="Mascher T."/>
            <person name="Medema M.H."/>
            <person name="Devos D.P."/>
            <person name="Kaster A.-K."/>
            <person name="Ovreas L."/>
            <person name="Rohde M."/>
            <person name="Galperin M.Y."/>
            <person name="Jogler C."/>
        </authorList>
    </citation>
    <scope>NUCLEOTIDE SEQUENCE [LARGE SCALE GENOMIC DNA]</scope>
    <source>
        <strain evidence="1 2">Pla111</strain>
    </source>
</reference>
<dbReference type="AlphaFoldDB" id="A0A5C5VXK5"/>
<evidence type="ECO:0000313" key="2">
    <source>
        <dbReference type="Proteomes" id="UP000318995"/>
    </source>
</evidence>
<organism evidence="1 2">
    <name type="scientific">Botrimarina hoheduenensis</name>
    <dbReference type="NCBI Taxonomy" id="2528000"/>
    <lineage>
        <taxon>Bacteria</taxon>
        <taxon>Pseudomonadati</taxon>
        <taxon>Planctomycetota</taxon>
        <taxon>Planctomycetia</taxon>
        <taxon>Pirellulales</taxon>
        <taxon>Lacipirellulaceae</taxon>
        <taxon>Botrimarina</taxon>
    </lineage>
</organism>
<accession>A0A5C5VXK5</accession>